<evidence type="ECO:0000256" key="3">
    <source>
        <dbReference type="ARBA" id="ARBA00022605"/>
    </source>
</evidence>
<proteinExistence type="inferred from homology"/>
<accession>A0A4U1MLX3</accession>
<dbReference type="InterPro" id="IPR000706">
    <property type="entry name" value="AGPR_type-1"/>
</dbReference>
<gene>
    <name evidence="7" type="primary">argC</name>
    <name evidence="10" type="ORF">FBF83_01215</name>
</gene>
<keyword evidence="3 7" id="KW-0028">Amino-acid biosynthesis</keyword>
<dbReference type="GO" id="GO:0006526">
    <property type="term" value="P:L-arginine biosynthetic process"/>
    <property type="evidence" value="ECO:0007669"/>
    <property type="project" value="UniProtKB-UniRule"/>
</dbReference>
<dbReference type="InterPro" id="IPR023013">
    <property type="entry name" value="AGPR_AS"/>
</dbReference>
<feature type="domain" description="Semialdehyde dehydrogenase NAD-binding" evidence="9">
    <location>
        <begin position="2"/>
        <end position="141"/>
    </location>
</feature>
<comment type="function">
    <text evidence="7">Catalyzes the NADPH-dependent reduction of N-acetyl-5-glutamyl phosphate to yield N-acetyl-L-glutamate 5-semialdehyde.</text>
</comment>
<dbReference type="GO" id="GO:0070401">
    <property type="term" value="F:NADP+ binding"/>
    <property type="evidence" value="ECO:0007669"/>
    <property type="project" value="InterPro"/>
</dbReference>
<keyword evidence="2 7" id="KW-0055">Arginine biosynthesis</keyword>
<dbReference type="FunFam" id="3.30.360.10:FF:000014">
    <property type="entry name" value="N-acetyl-gamma-glutamyl-phosphate reductase"/>
    <property type="match status" value="1"/>
</dbReference>
<keyword evidence="4 7" id="KW-0521">NADP</keyword>
<dbReference type="Pfam" id="PF22698">
    <property type="entry name" value="Semialdhyde_dhC_1"/>
    <property type="match status" value="1"/>
</dbReference>
<evidence type="ECO:0000256" key="4">
    <source>
        <dbReference type="ARBA" id="ARBA00022857"/>
    </source>
</evidence>
<dbReference type="GO" id="GO:0051287">
    <property type="term" value="F:NAD binding"/>
    <property type="evidence" value="ECO:0007669"/>
    <property type="project" value="InterPro"/>
</dbReference>
<comment type="pathway">
    <text evidence="1 7">Amino-acid biosynthesis; L-arginine biosynthesis; N(2)-acetyl-L-ornithine from L-glutamate: step 3/4.</text>
</comment>
<dbReference type="EMBL" id="SWFM01000001">
    <property type="protein sequence ID" value="TKD71460.1"/>
    <property type="molecule type" value="Genomic_DNA"/>
</dbReference>
<dbReference type="OrthoDB" id="9801289at2"/>
<name>A0A4U1MLX3_9BACL</name>
<dbReference type="UniPathway" id="UPA00068">
    <property type="reaction ID" value="UER00108"/>
</dbReference>
<dbReference type="CDD" id="cd23934">
    <property type="entry name" value="AGPR_1_C"/>
    <property type="match status" value="1"/>
</dbReference>
<dbReference type="PROSITE" id="PS01224">
    <property type="entry name" value="ARGC"/>
    <property type="match status" value="1"/>
</dbReference>
<dbReference type="Proteomes" id="UP000310541">
    <property type="component" value="Unassembled WGS sequence"/>
</dbReference>
<dbReference type="InterPro" id="IPR058924">
    <property type="entry name" value="AGPR_dimerisation_dom"/>
</dbReference>
<organism evidence="10 11">
    <name type="scientific">Guptibacillus hwajinpoensis</name>
    <dbReference type="NCBI Taxonomy" id="208199"/>
    <lineage>
        <taxon>Bacteria</taxon>
        <taxon>Bacillati</taxon>
        <taxon>Bacillota</taxon>
        <taxon>Bacilli</taxon>
        <taxon>Bacillales</taxon>
        <taxon>Guptibacillaceae</taxon>
        <taxon>Guptibacillus</taxon>
    </lineage>
</organism>
<comment type="caution">
    <text evidence="10">The sequence shown here is derived from an EMBL/GenBank/DDBJ whole genome shotgun (WGS) entry which is preliminary data.</text>
</comment>
<dbReference type="PANTHER" id="PTHR32338">
    <property type="entry name" value="N-ACETYL-GAMMA-GLUTAMYL-PHOSPHATE REDUCTASE, CHLOROPLASTIC-RELATED-RELATED"/>
    <property type="match status" value="1"/>
</dbReference>
<comment type="similarity">
    <text evidence="7">Belongs to the NAGSA dehydrogenase family. Type 1 subfamily.</text>
</comment>
<dbReference type="InterPro" id="IPR036291">
    <property type="entry name" value="NAD(P)-bd_dom_sf"/>
</dbReference>
<comment type="catalytic activity">
    <reaction evidence="6 7">
        <text>N-acetyl-L-glutamate 5-semialdehyde + phosphate + NADP(+) = N-acetyl-L-glutamyl 5-phosphate + NADPH + H(+)</text>
        <dbReference type="Rhea" id="RHEA:21588"/>
        <dbReference type="ChEBI" id="CHEBI:15378"/>
        <dbReference type="ChEBI" id="CHEBI:29123"/>
        <dbReference type="ChEBI" id="CHEBI:43474"/>
        <dbReference type="ChEBI" id="CHEBI:57783"/>
        <dbReference type="ChEBI" id="CHEBI:57936"/>
        <dbReference type="ChEBI" id="CHEBI:58349"/>
        <dbReference type="EC" id="1.2.1.38"/>
    </reaction>
</comment>
<dbReference type="Gene3D" id="3.40.50.720">
    <property type="entry name" value="NAD(P)-binding Rossmann-like Domain"/>
    <property type="match status" value="1"/>
</dbReference>
<dbReference type="GO" id="GO:0003942">
    <property type="term" value="F:N-acetyl-gamma-glutamyl-phosphate reductase activity"/>
    <property type="evidence" value="ECO:0007669"/>
    <property type="project" value="UniProtKB-UniRule"/>
</dbReference>
<evidence type="ECO:0000259" key="9">
    <source>
        <dbReference type="SMART" id="SM00859"/>
    </source>
</evidence>
<evidence type="ECO:0000256" key="7">
    <source>
        <dbReference type="HAMAP-Rule" id="MF_00150"/>
    </source>
</evidence>
<dbReference type="AlphaFoldDB" id="A0A4U1MLX3"/>
<evidence type="ECO:0000256" key="8">
    <source>
        <dbReference type="PROSITE-ProRule" id="PRU10010"/>
    </source>
</evidence>
<dbReference type="NCBIfam" id="TIGR01850">
    <property type="entry name" value="argC"/>
    <property type="match status" value="1"/>
</dbReference>
<dbReference type="PANTHER" id="PTHR32338:SF10">
    <property type="entry name" value="N-ACETYL-GAMMA-GLUTAMYL-PHOSPHATE REDUCTASE, CHLOROPLASTIC-RELATED"/>
    <property type="match status" value="1"/>
</dbReference>
<dbReference type="GO" id="GO:0005737">
    <property type="term" value="C:cytoplasm"/>
    <property type="evidence" value="ECO:0007669"/>
    <property type="project" value="UniProtKB-SubCell"/>
</dbReference>
<dbReference type="Gene3D" id="3.30.360.10">
    <property type="entry name" value="Dihydrodipicolinate Reductase, domain 2"/>
    <property type="match status" value="1"/>
</dbReference>
<keyword evidence="5 7" id="KW-0560">Oxidoreductase</keyword>
<evidence type="ECO:0000256" key="1">
    <source>
        <dbReference type="ARBA" id="ARBA00004862"/>
    </source>
</evidence>
<dbReference type="Pfam" id="PF01118">
    <property type="entry name" value="Semialdhyde_dh"/>
    <property type="match status" value="1"/>
</dbReference>
<keyword evidence="7" id="KW-0963">Cytoplasm</keyword>
<evidence type="ECO:0000256" key="5">
    <source>
        <dbReference type="ARBA" id="ARBA00023002"/>
    </source>
</evidence>
<evidence type="ECO:0000313" key="11">
    <source>
        <dbReference type="Proteomes" id="UP000310541"/>
    </source>
</evidence>
<evidence type="ECO:0000256" key="2">
    <source>
        <dbReference type="ARBA" id="ARBA00022571"/>
    </source>
</evidence>
<dbReference type="InterPro" id="IPR000534">
    <property type="entry name" value="Semialdehyde_DH_NAD-bd"/>
</dbReference>
<reference evidence="10 11" key="1">
    <citation type="submission" date="2019-04" db="EMBL/GenBank/DDBJ databases">
        <title>Genome sequence of Bacillus hwajinpoensis strain Y2.</title>
        <authorList>
            <person name="Fair J.L."/>
            <person name="Maclea K.S."/>
        </authorList>
    </citation>
    <scope>NUCLEOTIDE SEQUENCE [LARGE SCALE GENOMIC DNA]</scope>
    <source>
        <strain evidence="10 11">Y2</strain>
    </source>
</reference>
<comment type="subcellular location">
    <subcellularLocation>
        <location evidence="7">Cytoplasm</location>
    </subcellularLocation>
</comment>
<dbReference type="EC" id="1.2.1.38" evidence="7"/>
<feature type="active site" evidence="7 8">
    <location>
        <position position="149"/>
    </location>
</feature>
<sequence length="345" mass="37758">MKAGIVGASGYSGLELIRLLLGHPEVEIKTIVSPSNVGSKLNDVFPHLTNIHNCEFDALDVNDLASKVDVVFFATPAGISSKSIPSLLERGVPCIDLSGDFRLKGDGLYEEWYKHSSPPAHALKQAVYGLSEFYPEQIANANLIANPGCYPTASLLGILPIIQQDWVDPNSLIIDGKSGLSGAGRKTSLAAHFSEVNENVSAYKLGHHQHIPEIEQLLSMQIEKDIQVTFSTHLIPLTRGMMCSMYMNLLTDKTTNEVIELYHSFYENHPFIRIMPEGKWPTPKGVAGSNYCDIGFSVDNRTNRITVISVIDNLMKGAAGQAVQNMNLRFGFAETEGLTLSPVFP</sequence>
<evidence type="ECO:0000313" key="10">
    <source>
        <dbReference type="EMBL" id="TKD71460.1"/>
    </source>
</evidence>
<dbReference type="SUPFAM" id="SSF55347">
    <property type="entry name" value="Glyceraldehyde-3-phosphate dehydrogenase-like, C-terminal domain"/>
    <property type="match status" value="1"/>
</dbReference>
<dbReference type="SMART" id="SM00859">
    <property type="entry name" value="Semialdhyde_dh"/>
    <property type="match status" value="1"/>
</dbReference>
<dbReference type="InterPro" id="IPR050085">
    <property type="entry name" value="AGPR"/>
</dbReference>
<dbReference type="RefSeq" id="WP_136945336.1">
    <property type="nucleotide sequence ID" value="NZ_SWFM01000001.1"/>
</dbReference>
<protein>
    <recommendedName>
        <fullName evidence="7">N-acetyl-gamma-glutamyl-phosphate reductase</fullName>
        <shortName evidence="7">AGPR</shortName>
        <ecNumber evidence="7">1.2.1.38</ecNumber>
    </recommendedName>
    <alternativeName>
        <fullName evidence="7">N-acetyl-glutamate semialdehyde dehydrogenase</fullName>
        <shortName evidence="7">NAGSA dehydrogenase</shortName>
    </alternativeName>
</protein>
<dbReference type="SUPFAM" id="SSF51735">
    <property type="entry name" value="NAD(P)-binding Rossmann-fold domains"/>
    <property type="match status" value="1"/>
</dbReference>
<evidence type="ECO:0000256" key="6">
    <source>
        <dbReference type="ARBA" id="ARBA00050557"/>
    </source>
</evidence>
<dbReference type="HAMAP" id="MF_00150">
    <property type="entry name" value="ArgC_type1"/>
    <property type="match status" value="1"/>
</dbReference>
<dbReference type="CDD" id="cd17895">
    <property type="entry name" value="AGPR_1_N"/>
    <property type="match status" value="1"/>
</dbReference>